<feature type="domain" description="Diphosphomevalonate decarboxylase-like N-terminal" evidence="9">
    <location>
        <begin position="11"/>
        <end position="161"/>
    </location>
</feature>
<sequence length="330" mass="34753">MSRISEATAIAHPNIALAKYWGKKPIPGNYPAVPSLSVTLDGMMTRTVVRFDSSLEVDRVVLNGTEAAQSDRAHLRVVELLDRVRALAGDTRRAFVQSANDFPTASGLASSASGFAALALAAVRAIPGLDASLEQVSDLARQSSASAARSLFDGFVELEPERPARSIAPPEHIDLHILVCVVTEEKKSIGSTSGMQTTALLSPYFDSWLSTAPVIFSSMKEALAARDWEALGELSEKSALAMHACAMAGGIVYVRGISLDLFAAVRGLRASGILAYFTADAGPHVKVLVRDGDVARATDVLSKVPGVLRVLDTRPGKGATVIASSPEATT</sequence>
<keyword evidence="6" id="KW-0443">Lipid metabolism</keyword>
<dbReference type="PANTHER" id="PTHR10977">
    <property type="entry name" value="DIPHOSPHOMEVALONATE DECARBOXYLASE"/>
    <property type="match status" value="1"/>
</dbReference>
<feature type="domain" description="Mvd1 C-terminal" evidence="8">
    <location>
        <begin position="177"/>
        <end position="304"/>
    </location>
</feature>
<evidence type="ECO:0000256" key="7">
    <source>
        <dbReference type="ARBA" id="ARBA00023239"/>
    </source>
</evidence>
<dbReference type="RefSeq" id="WP_394829513.1">
    <property type="nucleotide sequence ID" value="NZ_CP089984.1"/>
</dbReference>
<dbReference type="InterPro" id="IPR020568">
    <property type="entry name" value="Ribosomal_Su5_D2-typ_SF"/>
</dbReference>
<dbReference type="InterPro" id="IPR041431">
    <property type="entry name" value="Mvd1_C"/>
</dbReference>
<dbReference type="InterPro" id="IPR029765">
    <property type="entry name" value="Mev_diP_decarb"/>
</dbReference>
<evidence type="ECO:0000256" key="3">
    <source>
        <dbReference type="ARBA" id="ARBA00022516"/>
    </source>
</evidence>
<organism evidence="10 11">
    <name type="scientific">Pendulispora albinea</name>
    <dbReference type="NCBI Taxonomy" id="2741071"/>
    <lineage>
        <taxon>Bacteria</taxon>
        <taxon>Pseudomonadati</taxon>
        <taxon>Myxococcota</taxon>
        <taxon>Myxococcia</taxon>
        <taxon>Myxococcales</taxon>
        <taxon>Sorangiineae</taxon>
        <taxon>Pendulisporaceae</taxon>
        <taxon>Pendulispora</taxon>
    </lineage>
</organism>
<dbReference type="SUPFAM" id="SSF55060">
    <property type="entry name" value="GHMP Kinase, C-terminal domain"/>
    <property type="match status" value="1"/>
</dbReference>
<dbReference type="Pfam" id="PF18376">
    <property type="entry name" value="MDD_C"/>
    <property type="match status" value="1"/>
</dbReference>
<reference evidence="10 11" key="1">
    <citation type="submission" date="2021-12" db="EMBL/GenBank/DDBJ databases">
        <title>Discovery of the Pendulisporaceae a myxobacterial family with distinct sporulation behavior and unique specialized metabolism.</title>
        <authorList>
            <person name="Garcia R."/>
            <person name="Popoff A."/>
            <person name="Bader C.D."/>
            <person name="Loehr J."/>
            <person name="Walesch S."/>
            <person name="Walt C."/>
            <person name="Boldt J."/>
            <person name="Bunk B."/>
            <person name="Haeckl F.J.F.P.J."/>
            <person name="Gunesch A.P."/>
            <person name="Birkelbach J."/>
            <person name="Nuebel U."/>
            <person name="Pietschmann T."/>
            <person name="Bach T."/>
            <person name="Mueller R."/>
        </authorList>
    </citation>
    <scope>NUCLEOTIDE SEQUENCE [LARGE SCALE GENOMIC DNA]</scope>
    <source>
        <strain evidence="10 11">MSr11954</strain>
    </source>
</reference>
<dbReference type="EMBL" id="CP089984">
    <property type="protein sequence ID" value="WXB19914.1"/>
    <property type="molecule type" value="Genomic_DNA"/>
</dbReference>
<evidence type="ECO:0000313" key="11">
    <source>
        <dbReference type="Proteomes" id="UP001370348"/>
    </source>
</evidence>
<dbReference type="Gene3D" id="3.30.230.10">
    <property type="match status" value="1"/>
</dbReference>
<dbReference type="PANTHER" id="PTHR10977:SF3">
    <property type="entry name" value="DIPHOSPHOMEVALONATE DECARBOXYLASE"/>
    <property type="match status" value="1"/>
</dbReference>
<keyword evidence="3" id="KW-0444">Lipid biosynthesis</keyword>
<dbReference type="InterPro" id="IPR014721">
    <property type="entry name" value="Ribsml_uS5_D2-typ_fold_subgr"/>
</dbReference>
<keyword evidence="5" id="KW-0067">ATP-binding</keyword>
<dbReference type="SUPFAM" id="SSF54211">
    <property type="entry name" value="Ribosomal protein S5 domain 2-like"/>
    <property type="match status" value="1"/>
</dbReference>
<gene>
    <name evidence="10" type="primary">mvaD</name>
    <name evidence="10" type="ORF">LZC94_22160</name>
</gene>
<proteinExistence type="inferred from homology"/>
<comment type="similarity">
    <text evidence="1">Belongs to the diphosphomevalonate decarboxylase family.</text>
</comment>
<evidence type="ECO:0000256" key="6">
    <source>
        <dbReference type="ARBA" id="ARBA00023098"/>
    </source>
</evidence>
<evidence type="ECO:0000256" key="2">
    <source>
        <dbReference type="ARBA" id="ARBA00012296"/>
    </source>
</evidence>
<dbReference type="Pfam" id="PF22700">
    <property type="entry name" value="MVD-like_N"/>
    <property type="match status" value="1"/>
</dbReference>
<evidence type="ECO:0000259" key="9">
    <source>
        <dbReference type="Pfam" id="PF22700"/>
    </source>
</evidence>
<accession>A0ABZ2MBQ2</accession>
<evidence type="ECO:0000259" key="8">
    <source>
        <dbReference type="Pfam" id="PF18376"/>
    </source>
</evidence>
<keyword evidence="7 10" id="KW-0456">Lyase</keyword>
<name>A0ABZ2MBQ2_9BACT</name>
<dbReference type="GO" id="GO:0004163">
    <property type="term" value="F:diphosphomevalonate decarboxylase activity"/>
    <property type="evidence" value="ECO:0007669"/>
    <property type="project" value="UniProtKB-EC"/>
</dbReference>
<dbReference type="InterPro" id="IPR053859">
    <property type="entry name" value="MVD-like_N"/>
</dbReference>
<evidence type="ECO:0000256" key="5">
    <source>
        <dbReference type="ARBA" id="ARBA00022840"/>
    </source>
</evidence>
<keyword evidence="11" id="KW-1185">Reference proteome</keyword>
<dbReference type="NCBIfam" id="TIGR01240">
    <property type="entry name" value="mevDPdecarb"/>
    <property type="match status" value="1"/>
</dbReference>
<dbReference type="InterPro" id="IPR036554">
    <property type="entry name" value="GHMP_kinase_C_sf"/>
</dbReference>
<dbReference type="Proteomes" id="UP001370348">
    <property type="component" value="Chromosome"/>
</dbReference>
<protein>
    <recommendedName>
        <fullName evidence="2">diphosphomevalonate decarboxylase</fullName>
        <ecNumber evidence="2">4.1.1.33</ecNumber>
    </recommendedName>
</protein>
<dbReference type="EC" id="4.1.1.33" evidence="2"/>
<dbReference type="Gene3D" id="3.30.70.890">
    <property type="entry name" value="GHMP kinase, C-terminal domain"/>
    <property type="match status" value="1"/>
</dbReference>
<evidence type="ECO:0000313" key="10">
    <source>
        <dbReference type="EMBL" id="WXB19914.1"/>
    </source>
</evidence>
<evidence type="ECO:0000256" key="1">
    <source>
        <dbReference type="ARBA" id="ARBA00008831"/>
    </source>
</evidence>
<dbReference type="InterPro" id="IPR005935">
    <property type="entry name" value="Mev_decarb"/>
</dbReference>
<keyword evidence="4" id="KW-0547">Nucleotide-binding</keyword>
<evidence type="ECO:0000256" key="4">
    <source>
        <dbReference type="ARBA" id="ARBA00022741"/>
    </source>
</evidence>
<dbReference type="PIRSF" id="PIRSF015950">
    <property type="entry name" value="Mev_P_decrbx"/>
    <property type="match status" value="1"/>
</dbReference>